<dbReference type="PANTHER" id="PTHR30544:SF5">
    <property type="entry name" value="RADICAL SAM CORE DOMAIN-CONTAINING PROTEIN"/>
    <property type="match status" value="1"/>
</dbReference>
<dbReference type="Gene3D" id="1.10.150.530">
    <property type="match status" value="1"/>
</dbReference>
<feature type="domain" description="Radical SAM core" evidence="14">
    <location>
        <begin position="96"/>
        <end position="326"/>
    </location>
</feature>
<evidence type="ECO:0000256" key="2">
    <source>
        <dbReference type="ARBA" id="ARBA00022485"/>
    </source>
</evidence>
<dbReference type="EC" id="2.1.1.192" evidence="13"/>
<dbReference type="GO" id="GO:0046872">
    <property type="term" value="F:metal ion binding"/>
    <property type="evidence" value="ECO:0007669"/>
    <property type="project" value="UniProtKB-KW"/>
</dbReference>
<dbReference type="AlphaFoldDB" id="A0A017RWW6"/>
<dbReference type="Proteomes" id="UP000019681">
    <property type="component" value="Unassembled WGS sequence"/>
</dbReference>
<dbReference type="PROSITE" id="PS51918">
    <property type="entry name" value="RADICAL_SAM"/>
    <property type="match status" value="1"/>
</dbReference>
<reference evidence="15 16" key="1">
    <citation type="journal article" date="2014" name="Genome Announc.">
        <title>Draft Genome Sequence of Fervidicella metallireducens Strain AeBT, an Iron-Reducing Thermoanaerobe from the Great Artesian Basin.</title>
        <authorList>
            <person name="Patel B.K."/>
        </authorList>
    </citation>
    <scope>NUCLEOTIDE SEQUENCE [LARGE SCALE GENOMIC DNA]</scope>
    <source>
        <strain evidence="15 16">AeB</strain>
    </source>
</reference>
<comment type="subcellular location">
    <subcellularLocation>
        <location evidence="1 13">Cytoplasm</location>
    </subcellularLocation>
</comment>
<comment type="caution">
    <text evidence="13">Lacks conserved residue(s) required for the propagation of feature annotation.</text>
</comment>
<feature type="binding site" evidence="13">
    <location>
        <position position="189"/>
    </location>
    <ligand>
        <name>S-adenosyl-L-methionine</name>
        <dbReference type="ChEBI" id="CHEBI:59789"/>
    </ligand>
</feature>
<dbReference type="GO" id="GO:0005737">
    <property type="term" value="C:cytoplasm"/>
    <property type="evidence" value="ECO:0007669"/>
    <property type="project" value="UniProtKB-SubCell"/>
</dbReference>
<dbReference type="GO" id="GO:0019843">
    <property type="term" value="F:rRNA binding"/>
    <property type="evidence" value="ECO:0007669"/>
    <property type="project" value="UniProtKB-UniRule"/>
</dbReference>
<comment type="cofactor">
    <cofactor evidence="13">
        <name>[4Fe-4S] cluster</name>
        <dbReference type="ChEBI" id="CHEBI:49883"/>
    </cofactor>
    <text evidence="13">Binds 1 [4Fe-4S] cluster. The cluster is coordinated with 3 cysteines and an exchangeable S-adenosyl-L-methionine.</text>
</comment>
<evidence type="ECO:0000313" key="15">
    <source>
        <dbReference type="EMBL" id="EYE89278.1"/>
    </source>
</evidence>
<evidence type="ECO:0000256" key="10">
    <source>
        <dbReference type="ARBA" id="ARBA00023004"/>
    </source>
</evidence>
<evidence type="ECO:0000256" key="1">
    <source>
        <dbReference type="ARBA" id="ARBA00004496"/>
    </source>
</evidence>
<feature type="binding site" evidence="13">
    <location>
        <position position="288"/>
    </location>
    <ligand>
        <name>S-adenosyl-L-methionine</name>
        <dbReference type="ChEBI" id="CHEBI:59789"/>
    </ligand>
</feature>
<dbReference type="InterPro" id="IPR007197">
    <property type="entry name" value="rSAM"/>
</dbReference>
<comment type="catalytic activity">
    <reaction evidence="13">
        <text>adenosine(37) in tRNA + 2 reduced [2Fe-2S]-[ferredoxin] + 2 S-adenosyl-L-methionine = 2-methyladenosine(37) in tRNA + 5'-deoxyadenosine + L-methionine + 2 oxidized [2Fe-2S]-[ferredoxin] + S-adenosyl-L-homocysteine</text>
        <dbReference type="Rhea" id="RHEA:43332"/>
        <dbReference type="Rhea" id="RHEA-COMP:10000"/>
        <dbReference type="Rhea" id="RHEA-COMP:10001"/>
        <dbReference type="Rhea" id="RHEA-COMP:10162"/>
        <dbReference type="Rhea" id="RHEA-COMP:10485"/>
        <dbReference type="ChEBI" id="CHEBI:17319"/>
        <dbReference type="ChEBI" id="CHEBI:33737"/>
        <dbReference type="ChEBI" id="CHEBI:33738"/>
        <dbReference type="ChEBI" id="CHEBI:57844"/>
        <dbReference type="ChEBI" id="CHEBI:57856"/>
        <dbReference type="ChEBI" id="CHEBI:59789"/>
        <dbReference type="ChEBI" id="CHEBI:74411"/>
        <dbReference type="ChEBI" id="CHEBI:74497"/>
        <dbReference type="EC" id="2.1.1.192"/>
    </reaction>
</comment>
<protein>
    <recommendedName>
        <fullName evidence="13">Probable dual-specificity RNA methyltransferase RlmN</fullName>
        <ecNumber evidence="13">2.1.1.192</ecNumber>
    </recommendedName>
    <alternativeName>
        <fullName evidence="13">23S rRNA (adenine(2503)-C(2))-methyltransferase</fullName>
    </alternativeName>
    <alternativeName>
        <fullName evidence="13">23S rRNA m2A2503 methyltransferase</fullName>
    </alternativeName>
    <alternativeName>
        <fullName evidence="13">Ribosomal RNA large subunit methyltransferase N</fullName>
    </alternativeName>
    <alternativeName>
        <fullName evidence="13">tRNA (adenine(37)-C(2))-methyltransferase</fullName>
    </alternativeName>
    <alternativeName>
        <fullName evidence="13">tRNA m2A37 methyltransferase</fullName>
    </alternativeName>
</protein>
<evidence type="ECO:0000256" key="12">
    <source>
        <dbReference type="ARBA" id="ARBA00023157"/>
    </source>
</evidence>
<feature type="binding site" evidence="13">
    <location>
        <begin position="157"/>
        <end position="158"/>
    </location>
    <ligand>
        <name>S-adenosyl-L-methionine</name>
        <dbReference type="ChEBI" id="CHEBI:59789"/>
    </ligand>
</feature>
<keyword evidence="10 13" id="KW-0408">Iron</keyword>
<keyword evidence="16" id="KW-1185">Reference proteome</keyword>
<dbReference type="GO" id="GO:0000049">
    <property type="term" value="F:tRNA binding"/>
    <property type="evidence" value="ECO:0007669"/>
    <property type="project" value="UniProtKB-UniRule"/>
</dbReference>
<dbReference type="InterPro" id="IPR027492">
    <property type="entry name" value="RNA_MTrfase_RlmN"/>
</dbReference>
<dbReference type="HAMAP" id="MF_01849">
    <property type="entry name" value="RNA_methyltr_RlmN"/>
    <property type="match status" value="1"/>
</dbReference>
<organism evidence="15 16">
    <name type="scientific">Fervidicella metallireducens AeB</name>
    <dbReference type="NCBI Taxonomy" id="1403537"/>
    <lineage>
        <taxon>Bacteria</taxon>
        <taxon>Bacillati</taxon>
        <taxon>Bacillota</taxon>
        <taxon>Clostridia</taxon>
        <taxon>Eubacteriales</taxon>
        <taxon>Clostridiaceae</taxon>
        <taxon>Fervidicella</taxon>
    </lineage>
</organism>
<dbReference type="SUPFAM" id="SSF102114">
    <property type="entry name" value="Radical SAM enzymes"/>
    <property type="match status" value="1"/>
</dbReference>
<keyword evidence="9 13" id="KW-0479">Metal-binding</keyword>
<sequence length="343" mass="38856">MIELRSCNIEDIEKLLIRFGEKNFRAKQIFKWIHRGVENIDEMTDLSKKLRDMLKNEVYICNMEIVEKFHSKIDGTMKYLMKLNDGNIIECVLMKYSFGNTICISTQAGCSMGCTFCASTIGGKNRDLTPGEMLGQVLKVQRDSNLKVSNVVLMGTGEPLDNFENVIKFIKLVNHGEGLNIGMRHLTLSTCGLVPEIKRLADFNMQITLAISLHAPNDEVRRSIMPIAYKYSFDELLDACKYYINKTGRRITFEYSLISGVNDSDDNAKELSNKLKGILCHVNLIPVNKVEGKIYSKSNKERIEAFRKILNANGIETTIRRELGSDINAACGQLRRSYLTNKG</sequence>
<keyword evidence="12 13" id="KW-1015">Disulfide bond</keyword>
<dbReference type="PIRSF" id="PIRSF006004">
    <property type="entry name" value="CHP00048"/>
    <property type="match status" value="1"/>
</dbReference>
<dbReference type="GO" id="GO:0070040">
    <property type="term" value="F:rRNA (adenine(2503)-C2-)-methyltransferase activity"/>
    <property type="evidence" value="ECO:0007669"/>
    <property type="project" value="UniProtKB-UniRule"/>
</dbReference>
<dbReference type="InterPro" id="IPR048641">
    <property type="entry name" value="RlmN_N"/>
</dbReference>
<evidence type="ECO:0000313" key="16">
    <source>
        <dbReference type="Proteomes" id="UP000019681"/>
    </source>
</evidence>
<evidence type="ECO:0000256" key="9">
    <source>
        <dbReference type="ARBA" id="ARBA00022723"/>
    </source>
</evidence>
<feature type="binding site" evidence="13">
    <location>
        <position position="114"/>
    </location>
    <ligand>
        <name>[4Fe-4S] cluster</name>
        <dbReference type="ChEBI" id="CHEBI:49883"/>
        <note>4Fe-4S-S-AdoMet</note>
    </ligand>
</feature>
<name>A0A017RWW6_9CLOT</name>
<dbReference type="STRING" id="1403537.Q428_03110"/>
<accession>A0A017RWW6</accession>
<dbReference type="NCBIfam" id="TIGR00048">
    <property type="entry name" value="rRNA_mod_RlmN"/>
    <property type="match status" value="1"/>
</dbReference>
<dbReference type="OrthoDB" id="9793973at2"/>
<dbReference type="Pfam" id="PF04055">
    <property type="entry name" value="Radical_SAM"/>
    <property type="match status" value="1"/>
</dbReference>
<evidence type="ECO:0000256" key="3">
    <source>
        <dbReference type="ARBA" id="ARBA00022490"/>
    </source>
</evidence>
<proteinExistence type="inferred from homology"/>
<dbReference type="InterPro" id="IPR013785">
    <property type="entry name" value="Aldolase_TIM"/>
</dbReference>
<evidence type="ECO:0000256" key="6">
    <source>
        <dbReference type="ARBA" id="ARBA00022679"/>
    </source>
</evidence>
<dbReference type="SMART" id="SM00729">
    <property type="entry name" value="Elp3"/>
    <property type="match status" value="1"/>
</dbReference>
<keyword evidence="6 13" id="KW-0808">Transferase</keyword>
<dbReference type="SFLD" id="SFLDF00275">
    <property type="entry name" value="adenosine_C2_methyltransferase"/>
    <property type="match status" value="1"/>
</dbReference>
<dbReference type="InterPro" id="IPR004383">
    <property type="entry name" value="rRNA_lsu_MTrfase_RlmN/Cfr"/>
</dbReference>
<comment type="similarity">
    <text evidence="13">Belongs to the radical SAM superfamily. RlmN family.</text>
</comment>
<dbReference type="InterPro" id="IPR006638">
    <property type="entry name" value="Elp3/MiaA/NifB-like_rSAM"/>
</dbReference>
<keyword evidence="11 13" id="KW-0411">Iron-sulfur</keyword>
<gene>
    <name evidence="13" type="primary">rlmN</name>
    <name evidence="15" type="ORF">Q428_03110</name>
</gene>
<dbReference type="RefSeq" id="WP_035378057.1">
    <property type="nucleotide sequence ID" value="NZ_AZQP01000006.1"/>
</dbReference>
<dbReference type="Pfam" id="PF21016">
    <property type="entry name" value="RlmN_N"/>
    <property type="match status" value="1"/>
</dbReference>
<dbReference type="GO" id="GO:0051539">
    <property type="term" value="F:4 iron, 4 sulfur cluster binding"/>
    <property type="evidence" value="ECO:0007669"/>
    <property type="project" value="UniProtKB-UniRule"/>
</dbReference>
<dbReference type="GO" id="GO:0030488">
    <property type="term" value="P:tRNA methylation"/>
    <property type="evidence" value="ECO:0007669"/>
    <property type="project" value="UniProtKB-UniRule"/>
</dbReference>
<dbReference type="GO" id="GO:0070475">
    <property type="term" value="P:rRNA base methylation"/>
    <property type="evidence" value="ECO:0007669"/>
    <property type="project" value="UniProtKB-UniRule"/>
</dbReference>
<feature type="binding site" evidence="13">
    <location>
        <position position="117"/>
    </location>
    <ligand>
        <name>[4Fe-4S] cluster</name>
        <dbReference type="ChEBI" id="CHEBI:49883"/>
        <note>4Fe-4S-S-AdoMet</note>
    </ligand>
</feature>
<evidence type="ECO:0000256" key="4">
    <source>
        <dbReference type="ARBA" id="ARBA00022552"/>
    </source>
</evidence>
<comment type="caution">
    <text evidence="15">The sequence shown here is derived from an EMBL/GenBank/DDBJ whole genome shotgun (WGS) entry which is preliminary data.</text>
</comment>
<evidence type="ECO:0000259" key="14">
    <source>
        <dbReference type="PROSITE" id="PS51918"/>
    </source>
</evidence>
<dbReference type="InterPro" id="IPR040072">
    <property type="entry name" value="Methyltransferase_A"/>
</dbReference>
<dbReference type="SFLD" id="SFLDG01062">
    <property type="entry name" value="methyltransferase_(Class_A)"/>
    <property type="match status" value="1"/>
</dbReference>
<feature type="binding site" evidence="13">
    <location>
        <begin position="212"/>
        <end position="214"/>
    </location>
    <ligand>
        <name>S-adenosyl-L-methionine</name>
        <dbReference type="ChEBI" id="CHEBI:59789"/>
    </ligand>
</feature>
<keyword evidence="3 13" id="KW-0963">Cytoplasm</keyword>
<evidence type="ECO:0000256" key="13">
    <source>
        <dbReference type="HAMAP-Rule" id="MF_01849"/>
    </source>
</evidence>
<feature type="active site" description="Proton acceptor" evidence="13">
    <location>
        <position position="90"/>
    </location>
</feature>
<keyword evidence="7 13" id="KW-0949">S-adenosyl-L-methionine</keyword>
<feature type="active site" description="S-methylcysteine intermediate" evidence="13">
    <location>
        <position position="331"/>
    </location>
</feature>
<comment type="function">
    <text evidence="13">Specifically methylates position 2 of adenine 2503 in 23S rRNA and position 2 of adenine 37 in tRNAs.</text>
</comment>
<evidence type="ECO:0000256" key="5">
    <source>
        <dbReference type="ARBA" id="ARBA00022603"/>
    </source>
</evidence>
<comment type="catalytic activity">
    <reaction evidence="13">
        <text>adenosine(2503) in 23S rRNA + 2 reduced [2Fe-2S]-[ferredoxin] + 2 S-adenosyl-L-methionine = 2-methyladenosine(2503) in 23S rRNA + 5'-deoxyadenosine + L-methionine + 2 oxidized [2Fe-2S]-[ferredoxin] + S-adenosyl-L-homocysteine</text>
        <dbReference type="Rhea" id="RHEA:42916"/>
        <dbReference type="Rhea" id="RHEA-COMP:10000"/>
        <dbReference type="Rhea" id="RHEA-COMP:10001"/>
        <dbReference type="Rhea" id="RHEA-COMP:10152"/>
        <dbReference type="Rhea" id="RHEA-COMP:10282"/>
        <dbReference type="ChEBI" id="CHEBI:17319"/>
        <dbReference type="ChEBI" id="CHEBI:33737"/>
        <dbReference type="ChEBI" id="CHEBI:33738"/>
        <dbReference type="ChEBI" id="CHEBI:57844"/>
        <dbReference type="ChEBI" id="CHEBI:57856"/>
        <dbReference type="ChEBI" id="CHEBI:59789"/>
        <dbReference type="ChEBI" id="CHEBI:74411"/>
        <dbReference type="ChEBI" id="CHEBI:74497"/>
        <dbReference type="EC" id="2.1.1.192"/>
    </reaction>
</comment>
<dbReference type="Gene3D" id="3.20.20.70">
    <property type="entry name" value="Aldolase class I"/>
    <property type="match status" value="1"/>
</dbReference>
<keyword evidence="8 13" id="KW-0819">tRNA processing</keyword>
<dbReference type="GO" id="GO:0002935">
    <property type="term" value="F:tRNA (adenine(37)-C2)-methyltransferase activity"/>
    <property type="evidence" value="ECO:0007669"/>
    <property type="project" value="UniProtKB-UniRule"/>
</dbReference>
<keyword evidence="4 13" id="KW-0698">rRNA processing</keyword>
<dbReference type="EMBL" id="AZQP01000006">
    <property type="protein sequence ID" value="EYE89278.1"/>
    <property type="molecule type" value="Genomic_DNA"/>
</dbReference>
<evidence type="ECO:0000256" key="11">
    <source>
        <dbReference type="ARBA" id="ARBA00023014"/>
    </source>
</evidence>
<evidence type="ECO:0000256" key="8">
    <source>
        <dbReference type="ARBA" id="ARBA00022694"/>
    </source>
</evidence>
<keyword evidence="2 13" id="KW-0004">4Fe-4S</keyword>
<comment type="miscellaneous">
    <text evidence="13">Reaction proceeds by a ping-pong mechanism involving intermediate methylation of a conserved cysteine residue.</text>
</comment>
<dbReference type="FunFam" id="3.20.20.70:FF:000014">
    <property type="entry name" value="Probable dual-specificity RNA methyltransferase RlmN"/>
    <property type="match status" value="1"/>
</dbReference>
<feature type="binding site" evidence="13">
    <location>
        <position position="110"/>
    </location>
    <ligand>
        <name>[4Fe-4S] cluster</name>
        <dbReference type="ChEBI" id="CHEBI:49883"/>
        <note>4Fe-4S-S-AdoMet</note>
    </ligand>
</feature>
<dbReference type="CDD" id="cd01335">
    <property type="entry name" value="Radical_SAM"/>
    <property type="match status" value="1"/>
</dbReference>
<dbReference type="SFLD" id="SFLDS00029">
    <property type="entry name" value="Radical_SAM"/>
    <property type="match status" value="1"/>
</dbReference>
<evidence type="ECO:0000256" key="7">
    <source>
        <dbReference type="ARBA" id="ARBA00022691"/>
    </source>
</evidence>
<dbReference type="PANTHER" id="PTHR30544">
    <property type="entry name" value="23S RRNA METHYLTRANSFERASE"/>
    <property type="match status" value="1"/>
</dbReference>
<dbReference type="InterPro" id="IPR058240">
    <property type="entry name" value="rSAM_sf"/>
</dbReference>
<keyword evidence="5 13" id="KW-0489">Methyltransferase</keyword>